<dbReference type="Pfam" id="PF14299">
    <property type="entry name" value="PP2"/>
    <property type="match status" value="1"/>
</dbReference>
<dbReference type="OrthoDB" id="1738069at2759"/>
<proteinExistence type="predicted"/>
<evidence type="ECO:0000313" key="1">
    <source>
        <dbReference type="EMBL" id="RWR80483.1"/>
    </source>
</evidence>
<dbReference type="EMBL" id="QPKB01000003">
    <property type="protein sequence ID" value="RWR80483.1"/>
    <property type="molecule type" value="Genomic_DNA"/>
</dbReference>
<organism evidence="1 2">
    <name type="scientific">Cinnamomum micranthum f. kanehirae</name>
    <dbReference type="NCBI Taxonomy" id="337451"/>
    <lineage>
        <taxon>Eukaryota</taxon>
        <taxon>Viridiplantae</taxon>
        <taxon>Streptophyta</taxon>
        <taxon>Embryophyta</taxon>
        <taxon>Tracheophyta</taxon>
        <taxon>Spermatophyta</taxon>
        <taxon>Magnoliopsida</taxon>
        <taxon>Magnoliidae</taxon>
        <taxon>Laurales</taxon>
        <taxon>Lauraceae</taxon>
        <taxon>Cinnamomum</taxon>
    </lineage>
</organism>
<name>A0A3S3Q6X3_9MAGN</name>
<dbReference type="AlphaFoldDB" id="A0A3S3Q6X3"/>
<evidence type="ECO:0000313" key="2">
    <source>
        <dbReference type="Proteomes" id="UP000283530"/>
    </source>
</evidence>
<sequence>MALMFPEVAELLNVYWLEIYGKLDAHILSPKTTYKVYIVFKCVENSYGLSHQYAETSVKLGGRVSNNKAYFRDGPFHRFRKRLLVNWNDRQHPQLRSDGWMDGDCDG</sequence>
<comment type="caution">
    <text evidence="1">The sequence shown here is derived from an EMBL/GenBank/DDBJ whole genome shotgun (WGS) entry which is preliminary data.</text>
</comment>
<dbReference type="PANTHER" id="PTHR32278">
    <property type="entry name" value="F-BOX DOMAIN-CONTAINING PROTEIN"/>
    <property type="match status" value="1"/>
</dbReference>
<dbReference type="Proteomes" id="UP000283530">
    <property type="component" value="Unassembled WGS sequence"/>
</dbReference>
<gene>
    <name evidence="1" type="ORF">CKAN_00912500</name>
</gene>
<reference evidence="1 2" key="1">
    <citation type="journal article" date="2019" name="Nat. Plants">
        <title>Stout camphor tree genome fills gaps in understanding of flowering plant genome evolution.</title>
        <authorList>
            <person name="Chaw S.M."/>
            <person name="Liu Y.C."/>
            <person name="Wu Y.W."/>
            <person name="Wang H.Y."/>
            <person name="Lin C.I."/>
            <person name="Wu C.S."/>
            <person name="Ke H.M."/>
            <person name="Chang L.Y."/>
            <person name="Hsu C.Y."/>
            <person name="Yang H.T."/>
            <person name="Sudianto E."/>
            <person name="Hsu M.H."/>
            <person name="Wu K.P."/>
            <person name="Wang L.N."/>
            <person name="Leebens-Mack J.H."/>
            <person name="Tsai I.J."/>
        </authorList>
    </citation>
    <scope>NUCLEOTIDE SEQUENCE [LARGE SCALE GENOMIC DNA]</scope>
    <source>
        <strain evidence="2">cv. Chaw 1501</strain>
        <tissue evidence="1">Young leaves</tissue>
    </source>
</reference>
<accession>A0A3S3Q6X3</accession>
<protein>
    <submittedName>
        <fullName evidence="1">F-box protein PP2-B15-like protein</fullName>
    </submittedName>
</protein>
<dbReference type="InterPro" id="IPR025886">
    <property type="entry name" value="PP2-like"/>
</dbReference>
<dbReference type="PANTHER" id="PTHR32278:SF111">
    <property type="entry name" value="F-BOX PROTEIN PP2-B12-RELATED"/>
    <property type="match status" value="1"/>
</dbReference>
<keyword evidence="2" id="KW-1185">Reference proteome</keyword>